<dbReference type="PANTHER" id="PTHR30146:SF109">
    <property type="entry name" value="HTH-TYPE TRANSCRIPTIONAL REGULATOR GALS"/>
    <property type="match status" value="1"/>
</dbReference>
<keyword evidence="6" id="KW-1185">Reference proteome</keyword>
<feature type="domain" description="HTH lacI-type" evidence="4">
    <location>
        <begin position="1"/>
        <end position="20"/>
    </location>
</feature>
<evidence type="ECO:0000256" key="3">
    <source>
        <dbReference type="ARBA" id="ARBA00023163"/>
    </source>
</evidence>
<evidence type="ECO:0000259" key="4">
    <source>
        <dbReference type="PROSITE" id="PS50932"/>
    </source>
</evidence>
<keyword evidence="1" id="KW-0805">Transcription regulation</keyword>
<sequence>MQVAQQLGYAPHQVARSLISGRSDTIGLVLASPSNPFYGLVLEGFLQHFQRHNLRVMCYLAPTLDDVEIGMRAMLQYKVDAMIVAASGLTSEAVTDCRRNGVPVILFNRSISSESVPTVQTDNVRSSKMMAEFLVRGGHSSIAYVNGLEMSSTNRDRLRGFTEGLAQMGLEPPIQEYGDFSYEGGREAAKRLMMSATPPDAIFCANDVMALGVLDCLKNELGISVPDDVSVTGFDDIPMAGWSSFNLTTVRQRRTQMIVAAIDLLDQLLAGEVVEAPTVLIEGRLILRGSARLPSSLPS</sequence>
<protein>
    <recommendedName>
        <fullName evidence="4">HTH lacI-type domain-containing protein</fullName>
    </recommendedName>
</protein>
<dbReference type="GO" id="GO:0000976">
    <property type="term" value="F:transcription cis-regulatory region binding"/>
    <property type="evidence" value="ECO:0007669"/>
    <property type="project" value="TreeGrafter"/>
</dbReference>
<dbReference type="InterPro" id="IPR028082">
    <property type="entry name" value="Peripla_BP_I"/>
</dbReference>
<dbReference type="Proteomes" id="UP000027471">
    <property type="component" value="Unassembled WGS sequence"/>
</dbReference>
<dbReference type="PROSITE" id="PS50932">
    <property type="entry name" value="HTH_LACI_2"/>
    <property type="match status" value="1"/>
</dbReference>
<name>A0A074KGS6_9RHOB</name>
<organism evidence="5 6">
    <name type="scientific">Thioclava indica</name>
    <dbReference type="NCBI Taxonomy" id="1353528"/>
    <lineage>
        <taxon>Bacteria</taxon>
        <taxon>Pseudomonadati</taxon>
        <taxon>Pseudomonadota</taxon>
        <taxon>Alphaproteobacteria</taxon>
        <taxon>Rhodobacterales</taxon>
        <taxon>Paracoccaceae</taxon>
        <taxon>Thioclava</taxon>
    </lineage>
</organism>
<accession>A0A074KGS6</accession>
<dbReference type="EMBL" id="AUNB01000015">
    <property type="protein sequence ID" value="KEO60767.1"/>
    <property type="molecule type" value="Genomic_DNA"/>
</dbReference>
<proteinExistence type="predicted"/>
<dbReference type="Gene3D" id="3.40.50.2300">
    <property type="match status" value="2"/>
</dbReference>
<dbReference type="InterPro" id="IPR046335">
    <property type="entry name" value="LacI/GalR-like_sensor"/>
</dbReference>
<dbReference type="InterPro" id="IPR000843">
    <property type="entry name" value="HTH_LacI"/>
</dbReference>
<comment type="caution">
    <text evidence="5">The sequence shown here is derived from an EMBL/GenBank/DDBJ whole genome shotgun (WGS) entry which is preliminary data.</text>
</comment>
<evidence type="ECO:0000313" key="5">
    <source>
        <dbReference type="EMBL" id="KEO60767.1"/>
    </source>
</evidence>
<dbReference type="GO" id="GO:0003700">
    <property type="term" value="F:DNA-binding transcription factor activity"/>
    <property type="evidence" value="ECO:0007669"/>
    <property type="project" value="TreeGrafter"/>
</dbReference>
<dbReference type="STRING" id="1353528.DT23_12440"/>
<dbReference type="PANTHER" id="PTHR30146">
    <property type="entry name" value="LACI-RELATED TRANSCRIPTIONAL REPRESSOR"/>
    <property type="match status" value="1"/>
</dbReference>
<evidence type="ECO:0000256" key="1">
    <source>
        <dbReference type="ARBA" id="ARBA00023015"/>
    </source>
</evidence>
<evidence type="ECO:0000256" key="2">
    <source>
        <dbReference type="ARBA" id="ARBA00023125"/>
    </source>
</evidence>
<reference evidence="5 6" key="1">
    <citation type="journal article" date="2015" name="Antonie Van Leeuwenhoek">
        <title>Thioclava indica sp. nov., isolated from surface seawater of the Indian Ocean.</title>
        <authorList>
            <person name="Liu Y."/>
            <person name="Lai Q."/>
            <person name="Du J."/>
            <person name="Xu H."/>
            <person name="Jiang L."/>
            <person name="Shao Z."/>
        </authorList>
    </citation>
    <scope>NUCLEOTIDE SEQUENCE [LARGE SCALE GENOMIC DNA]</scope>
    <source>
        <strain evidence="5 6">DT23-4</strain>
    </source>
</reference>
<gene>
    <name evidence="5" type="ORF">DT23_12440</name>
</gene>
<dbReference type="AlphaFoldDB" id="A0A074KGS6"/>
<dbReference type="Pfam" id="PF13377">
    <property type="entry name" value="Peripla_BP_3"/>
    <property type="match status" value="1"/>
</dbReference>
<dbReference type="CDD" id="cd06278">
    <property type="entry name" value="PBP1_LacI-like"/>
    <property type="match status" value="1"/>
</dbReference>
<dbReference type="SUPFAM" id="SSF53822">
    <property type="entry name" value="Periplasmic binding protein-like I"/>
    <property type="match status" value="1"/>
</dbReference>
<evidence type="ECO:0000313" key="6">
    <source>
        <dbReference type="Proteomes" id="UP000027471"/>
    </source>
</evidence>
<keyword evidence="2" id="KW-0238">DNA-binding</keyword>
<keyword evidence="3" id="KW-0804">Transcription</keyword>
<dbReference type="eggNOG" id="COG1609">
    <property type="taxonomic scope" value="Bacteria"/>
</dbReference>